<dbReference type="NCBIfam" id="TIGR00787">
    <property type="entry name" value="dctP"/>
    <property type="match status" value="1"/>
</dbReference>
<dbReference type="Proteomes" id="UP000190837">
    <property type="component" value="Unassembled WGS sequence"/>
</dbReference>
<dbReference type="GO" id="GO:0030246">
    <property type="term" value="F:carbohydrate binding"/>
    <property type="evidence" value="ECO:0007669"/>
    <property type="project" value="TreeGrafter"/>
</dbReference>
<reference evidence="4" key="1">
    <citation type="submission" date="2016-04" db="EMBL/GenBank/DDBJ databases">
        <authorList>
            <person name="Tagini F."/>
        </authorList>
    </citation>
    <scope>NUCLEOTIDE SEQUENCE [LARGE SCALE GENOMIC DNA]</scope>
    <source>
        <strain evidence="4">CHUV0807</strain>
    </source>
</reference>
<dbReference type="InterPro" id="IPR004682">
    <property type="entry name" value="TRAP_DctP"/>
</dbReference>
<dbReference type="PIRSF" id="PIRSF006470">
    <property type="entry name" value="DctB"/>
    <property type="match status" value="1"/>
</dbReference>
<proteinExistence type="predicted"/>
<feature type="signal peptide" evidence="2">
    <location>
        <begin position="1"/>
        <end position="22"/>
    </location>
</feature>
<dbReference type="GO" id="GO:0030288">
    <property type="term" value="C:outer membrane-bounded periplasmic space"/>
    <property type="evidence" value="ECO:0007669"/>
    <property type="project" value="InterPro"/>
</dbReference>
<dbReference type="InterPro" id="IPR038404">
    <property type="entry name" value="TRAP_DctP_sf"/>
</dbReference>
<dbReference type="Gene3D" id="3.40.190.170">
    <property type="entry name" value="Bacterial extracellular solute-binding protein, family 7"/>
    <property type="match status" value="1"/>
</dbReference>
<dbReference type="SUPFAM" id="SSF53850">
    <property type="entry name" value="Periplasmic binding protein-like II"/>
    <property type="match status" value="1"/>
</dbReference>
<evidence type="ECO:0000256" key="2">
    <source>
        <dbReference type="SAM" id="SignalP"/>
    </source>
</evidence>
<sequence>MKNLKKALLAAAVASLAFSAQAAVTLKLSHNQSKEIPVHKAMEAFADKVKEYTNGEVKIRIYPNAQLGTQRESVELVQSGGLALAKSNAAELEAFEPLYGVFNLPYIFKNEDHYYDVLTSDIGDEVLNASKDKGFIGITYYDAGSRSFYAGKAIKTPDDLKGMKIRVQPSPTAVKMVELLGANPTPIAFGELYTALQQGVVDGAENNESALVDNRHGEVSKFYSYDRHTMIPDVLVMSTKDWDKLTPEQQQAIKKAGRESMMLQKQLWAENTEKVIKEAKEKLGVTFVEDVDTAAFAAKVLPMHEEATKASPQAADLIKRIKEKAPK</sequence>
<dbReference type="EMBL" id="FKLO01000037">
    <property type="protein sequence ID" value="SAM61623.1"/>
    <property type="molecule type" value="Genomic_DNA"/>
</dbReference>
<evidence type="ECO:0000313" key="3">
    <source>
        <dbReference type="EMBL" id="SAM61623.1"/>
    </source>
</evidence>
<accession>A0A1C3H3I0</accession>
<evidence type="ECO:0000313" key="4">
    <source>
        <dbReference type="Proteomes" id="UP000190837"/>
    </source>
</evidence>
<name>A0A1C3H3I0_9GAMM</name>
<dbReference type="NCBIfam" id="NF037995">
    <property type="entry name" value="TRAP_S1"/>
    <property type="match status" value="1"/>
</dbReference>
<dbReference type="PANTHER" id="PTHR33376">
    <property type="match status" value="1"/>
</dbReference>
<keyword evidence="1 2" id="KW-0732">Signal</keyword>
<dbReference type="PANTHER" id="PTHR33376:SF2">
    <property type="entry name" value="DICARBOXYLATE-BINDING PERIPLASMIC PROTEIN"/>
    <property type="match status" value="1"/>
</dbReference>
<dbReference type="GO" id="GO:0055085">
    <property type="term" value="P:transmembrane transport"/>
    <property type="evidence" value="ECO:0007669"/>
    <property type="project" value="InterPro"/>
</dbReference>
<dbReference type="Pfam" id="PF03480">
    <property type="entry name" value="DctP"/>
    <property type="match status" value="1"/>
</dbReference>
<dbReference type="CDD" id="cd13671">
    <property type="entry name" value="PBP2_TRAP_SBP_like_3"/>
    <property type="match status" value="1"/>
</dbReference>
<feature type="chain" id="PRO_5008674813" evidence="2">
    <location>
        <begin position="23"/>
        <end position="327"/>
    </location>
</feature>
<protein>
    <submittedName>
        <fullName evidence="3">TRAP-type C4-dicarboxylate transport system, periplasmic component</fullName>
    </submittedName>
</protein>
<dbReference type="InterPro" id="IPR018389">
    <property type="entry name" value="DctP_fam"/>
</dbReference>
<organism evidence="3 4">
    <name type="scientific">Cardiobacterium hominis</name>
    <dbReference type="NCBI Taxonomy" id="2718"/>
    <lineage>
        <taxon>Bacteria</taxon>
        <taxon>Pseudomonadati</taxon>
        <taxon>Pseudomonadota</taxon>
        <taxon>Gammaproteobacteria</taxon>
        <taxon>Cardiobacteriales</taxon>
        <taxon>Cardiobacteriaceae</taxon>
        <taxon>Cardiobacterium</taxon>
    </lineage>
</organism>
<gene>
    <name evidence="3" type="ORF">CHUV0807_0920</name>
</gene>
<dbReference type="RefSeq" id="WP_079540042.1">
    <property type="nucleotide sequence ID" value="NZ_FKLO01000037.1"/>
</dbReference>
<dbReference type="AlphaFoldDB" id="A0A1C3H3I0"/>
<evidence type="ECO:0000256" key="1">
    <source>
        <dbReference type="ARBA" id="ARBA00022729"/>
    </source>
</evidence>